<keyword evidence="3" id="KW-1185">Reference proteome</keyword>
<gene>
    <name evidence="2" type="ORF">VTL71DRAFT_12297</name>
</gene>
<proteinExistence type="predicted"/>
<evidence type="ECO:0000313" key="2">
    <source>
        <dbReference type="EMBL" id="KAL2071062.1"/>
    </source>
</evidence>
<accession>A0ABR4CM71</accession>
<protein>
    <submittedName>
        <fullName evidence="2">Uncharacterized protein</fullName>
    </submittedName>
</protein>
<feature type="compositionally biased region" description="Low complexity" evidence="1">
    <location>
        <begin position="35"/>
        <end position="52"/>
    </location>
</feature>
<reference evidence="2 3" key="1">
    <citation type="journal article" date="2024" name="Commun. Biol.">
        <title>Comparative genomic analysis of thermophilic fungi reveals convergent evolutionary adaptations and gene losses.</title>
        <authorList>
            <person name="Steindorff A.S."/>
            <person name="Aguilar-Pontes M.V."/>
            <person name="Robinson A.J."/>
            <person name="Andreopoulos B."/>
            <person name="LaButti K."/>
            <person name="Kuo A."/>
            <person name="Mondo S."/>
            <person name="Riley R."/>
            <person name="Otillar R."/>
            <person name="Haridas S."/>
            <person name="Lipzen A."/>
            <person name="Grimwood J."/>
            <person name="Schmutz J."/>
            <person name="Clum A."/>
            <person name="Reid I.D."/>
            <person name="Moisan M.C."/>
            <person name="Butler G."/>
            <person name="Nguyen T.T.M."/>
            <person name="Dewar K."/>
            <person name="Conant G."/>
            <person name="Drula E."/>
            <person name="Henrissat B."/>
            <person name="Hansel C."/>
            <person name="Singer S."/>
            <person name="Hutchinson M.I."/>
            <person name="de Vries R.P."/>
            <person name="Natvig D.O."/>
            <person name="Powell A.J."/>
            <person name="Tsang A."/>
            <person name="Grigoriev I.V."/>
        </authorList>
    </citation>
    <scope>NUCLEOTIDE SEQUENCE [LARGE SCALE GENOMIC DNA]</scope>
    <source>
        <strain evidence="2 3">CBS 494.80</strain>
    </source>
</reference>
<feature type="region of interest" description="Disordered" evidence="1">
    <location>
        <begin position="32"/>
        <end position="68"/>
    </location>
</feature>
<dbReference type="Proteomes" id="UP001595075">
    <property type="component" value="Unassembled WGS sequence"/>
</dbReference>
<feature type="compositionally biased region" description="Polar residues" evidence="1">
    <location>
        <begin position="55"/>
        <end position="68"/>
    </location>
</feature>
<name>A0ABR4CM71_9HELO</name>
<sequence>MTIPSLISSLSTSLGFKKRTSRKTIHEAREVKIDTASTGDSSPSSTSTSLVSKQAIPSQTSGTTDTASQLSSCNILSPLLPHRHHLLTTTATATHPAIGARATAIPCSTSYTQHQQLQRFDFDFDFDFDVRAKRVVAQADGDLDGGEEREEDNIVYEDDLVDGIAFGVERGKSAAINQGGIKKIPGKATSFLKPLTGKKTLLELLGGVLDTTGLMNGNFV</sequence>
<organism evidence="2 3">
    <name type="scientific">Oculimacula yallundae</name>
    <dbReference type="NCBI Taxonomy" id="86028"/>
    <lineage>
        <taxon>Eukaryota</taxon>
        <taxon>Fungi</taxon>
        <taxon>Dikarya</taxon>
        <taxon>Ascomycota</taxon>
        <taxon>Pezizomycotina</taxon>
        <taxon>Leotiomycetes</taxon>
        <taxon>Helotiales</taxon>
        <taxon>Ploettnerulaceae</taxon>
        <taxon>Oculimacula</taxon>
    </lineage>
</organism>
<comment type="caution">
    <text evidence="2">The sequence shown here is derived from an EMBL/GenBank/DDBJ whole genome shotgun (WGS) entry which is preliminary data.</text>
</comment>
<evidence type="ECO:0000256" key="1">
    <source>
        <dbReference type="SAM" id="MobiDB-lite"/>
    </source>
</evidence>
<evidence type="ECO:0000313" key="3">
    <source>
        <dbReference type="Proteomes" id="UP001595075"/>
    </source>
</evidence>
<dbReference type="EMBL" id="JAZHXI010000005">
    <property type="protein sequence ID" value="KAL2071062.1"/>
    <property type="molecule type" value="Genomic_DNA"/>
</dbReference>